<dbReference type="GO" id="GO:0015078">
    <property type="term" value="F:proton transmembrane transporter activity"/>
    <property type="evidence" value="ECO:0007669"/>
    <property type="project" value="InterPro"/>
</dbReference>
<dbReference type="InterPro" id="IPR006808">
    <property type="entry name" value="ATP_synth_F0_gsu_mt"/>
</dbReference>
<dbReference type="EMBL" id="CANHGI010000006">
    <property type="protein sequence ID" value="CAI5453930.1"/>
    <property type="molecule type" value="Genomic_DNA"/>
</dbReference>
<evidence type="ECO:0000256" key="9">
    <source>
        <dbReference type="ARBA" id="ARBA00023310"/>
    </source>
</evidence>
<dbReference type="GO" id="GO:0031966">
    <property type="term" value="C:mitochondrial membrane"/>
    <property type="evidence" value="ECO:0007669"/>
    <property type="project" value="UniProtKB-SubCell"/>
</dbReference>
<evidence type="ECO:0000256" key="6">
    <source>
        <dbReference type="ARBA" id="ARBA00023065"/>
    </source>
</evidence>
<evidence type="ECO:0000256" key="7">
    <source>
        <dbReference type="ARBA" id="ARBA00023128"/>
    </source>
</evidence>
<keyword evidence="8" id="KW-0472">Membrane</keyword>
<evidence type="ECO:0000256" key="1">
    <source>
        <dbReference type="ARBA" id="ARBA00004325"/>
    </source>
</evidence>
<dbReference type="PANTHER" id="PTHR12386">
    <property type="entry name" value="ATP SYNTHASE SUBUNIT"/>
    <property type="match status" value="1"/>
</dbReference>
<keyword evidence="7" id="KW-0496">Mitochondrion</keyword>
<keyword evidence="9" id="KW-0066">ATP synthesis</keyword>
<dbReference type="Pfam" id="PF04718">
    <property type="entry name" value="ATP-synt_G"/>
    <property type="match status" value="1"/>
</dbReference>
<evidence type="ECO:0000256" key="5">
    <source>
        <dbReference type="ARBA" id="ARBA00022781"/>
    </source>
</evidence>
<evidence type="ECO:0000256" key="8">
    <source>
        <dbReference type="ARBA" id="ARBA00023136"/>
    </source>
</evidence>
<sequence length="157" mass="17916">MGLVTRPFLSFYFLKGGAIVEFFSCNMAAPKLSFFEKIANTLGVLYRHQAAQFPRRLTVLKAVGRHELAPPRQADWPAIKAEWGKVQSFIQTGGYKNLTVKEGLVYTAVTLEIIFWFFVGEMIGRRYIFGYLVPADYVSQETRRQVKEEARLAALEN</sequence>
<keyword evidence="11" id="KW-1185">Reference proteome</keyword>
<keyword evidence="6" id="KW-0406">Ion transport</keyword>
<evidence type="ECO:0000256" key="2">
    <source>
        <dbReference type="ARBA" id="ARBA00005699"/>
    </source>
</evidence>
<evidence type="ECO:0000256" key="3">
    <source>
        <dbReference type="ARBA" id="ARBA00022448"/>
    </source>
</evidence>
<dbReference type="AlphaFoldDB" id="A0A9P1IZM2"/>
<evidence type="ECO:0000256" key="4">
    <source>
        <dbReference type="ARBA" id="ARBA00022547"/>
    </source>
</evidence>
<proteinExistence type="inferred from homology"/>
<protein>
    <submittedName>
        <fullName evidence="10">Uncharacterized protein</fullName>
    </submittedName>
</protein>
<reference evidence="10" key="1">
    <citation type="submission" date="2022-11" db="EMBL/GenBank/DDBJ databases">
        <authorList>
            <person name="Kikuchi T."/>
        </authorList>
    </citation>
    <scope>NUCLEOTIDE SEQUENCE</scope>
    <source>
        <strain evidence="10">PS1010</strain>
    </source>
</reference>
<evidence type="ECO:0000313" key="11">
    <source>
        <dbReference type="Proteomes" id="UP001152747"/>
    </source>
</evidence>
<comment type="similarity">
    <text evidence="2">Belongs to the ATPase g subunit family.</text>
</comment>
<evidence type="ECO:0000313" key="10">
    <source>
        <dbReference type="EMBL" id="CAI5453930.1"/>
    </source>
</evidence>
<dbReference type="GO" id="GO:0015986">
    <property type="term" value="P:proton motive force-driven ATP synthesis"/>
    <property type="evidence" value="ECO:0007669"/>
    <property type="project" value="InterPro"/>
</dbReference>
<comment type="subcellular location">
    <subcellularLocation>
        <location evidence="1">Mitochondrion membrane</location>
    </subcellularLocation>
</comment>
<dbReference type="OrthoDB" id="437at2759"/>
<name>A0A9P1IZM2_9PELO</name>
<keyword evidence="3" id="KW-0813">Transport</keyword>
<gene>
    <name evidence="10" type="ORF">CAMP_LOCUS16567</name>
</gene>
<dbReference type="GO" id="GO:0045259">
    <property type="term" value="C:proton-transporting ATP synthase complex"/>
    <property type="evidence" value="ECO:0007669"/>
    <property type="project" value="UniProtKB-KW"/>
</dbReference>
<organism evidence="10 11">
    <name type="scientific">Caenorhabditis angaria</name>
    <dbReference type="NCBI Taxonomy" id="860376"/>
    <lineage>
        <taxon>Eukaryota</taxon>
        <taxon>Metazoa</taxon>
        <taxon>Ecdysozoa</taxon>
        <taxon>Nematoda</taxon>
        <taxon>Chromadorea</taxon>
        <taxon>Rhabditida</taxon>
        <taxon>Rhabditina</taxon>
        <taxon>Rhabditomorpha</taxon>
        <taxon>Rhabditoidea</taxon>
        <taxon>Rhabditidae</taxon>
        <taxon>Peloderinae</taxon>
        <taxon>Caenorhabditis</taxon>
    </lineage>
</organism>
<keyword evidence="4" id="KW-0138">CF(0)</keyword>
<keyword evidence="5" id="KW-0375">Hydrogen ion transport</keyword>
<accession>A0A9P1IZM2</accession>
<dbReference type="Proteomes" id="UP001152747">
    <property type="component" value="Unassembled WGS sequence"/>
</dbReference>
<comment type="caution">
    <text evidence="10">The sequence shown here is derived from an EMBL/GenBank/DDBJ whole genome shotgun (WGS) entry which is preliminary data.</text>
</comment>